<keyword evidence="4" id="KW-1133">Transmembrane helix</keyword>
<protein>
    <recommendedName>
        <fullName evidence="2">diguanylate cyclase</fullName>
        <ecNumber evidence="2">2.7.7.65</ecNumber>
    </recommendedName>
</protein>
<keyword evidence="4" id="KW-0472">Membrane</keyword>
<organism evidence="6 7">
    <name type="scientific">Erwinia rhapontici</name>
    <name type="common">Pectobacterium rhapontici</name>
    <dbReference type="NCBI Taxonomy" id="55212"/>
    <lineage>
        <taxon>Bacteria</taxon>
        <taxon>Pseudomonadati</taxon>
        <taxon>Pseudomonadota</taxon>
        <taxon>Gammaproteobacteria</taxon>
        <taxon>Enterobacterales</taxon>
        <taxon>Erwiniaceae</taxon>
        <taxon>Erwinia</taxon>
    </lineage>
</organism>
<comment type="catalytic activity">
    <reaction evidence="3">
        <text>2 GTP = 3',3'-c-di-GMP + 2 diphosphate</text>
        <dbReference type="Rhea" id="RHEA:24898"/>
        <dbReference type="ChEBI" id="CHEBI:33019"/>
        <dbReference type="ChEBI" id="CHEBI:37565"/>
        <dbReference type="ChEBI" id="CHEBI:58805"/>
        <dbReference type="EC" id="2.7.7.65"/>
    </reaction>
</comment>
<sequence length="465" mass="50883">MPNYKYNLNRAIILFALAMLLSTIGLESRNLASLSLFWPGNAILLGLLIRFPSLDKPSTLVVLYFGMLSADILYGTQVRIAVGLDIANILFIATARWVLLSNPFFTRGHPRRLQALLHVFPASLLGAAACALVGAIVSERYFEDELFKAWFSWFSEQMSTSILLLPLVISLPRRDELVHLVTALRDSSVLPILALVLTTVTGIWVGGGGSLLFPLPALLWCAISYPLFITCFLTLFTGISEIILVAGNVLNIQGKDDLFRIDSLSSARLGVAAMLISPLIVALSTASNRKLVARITKRADYDFLTGALTRSGLASKLETLVTPRNRPQGFFGAVFVIDIDRFKNINDTYGHASGDYVLAKTVECIRQGLPASALVCRMGGEEFLVLIEGISQPRAFLLANRLRHSIEENQILLDGNDLSVTASIGISALNINNVNSLDESITKADEQLYIAKSSGRNQVRPEFIL</sequence>
<dbReference type="Pfam" id="PF00990">
    <property type="entry name" value="GGDEF"/>
    <property type="match status" value="1"/>
</dbReference>
<feature type="domain" description="GGDEF" evidence="5">
    <location>
        <begin position="330"/>
        <end position="464"/>
    </location>
</feature>
<reference evidence="6 7" key="1">
    <citation type="submission" date="2021-01" db="EMBL/GenBank/DDBJ databases">
        <title>Complete genome sequence of Erwinia rhapontici MAFF 311153.</title>
        <authorList>
            <person name="Morohoshi T."/>
            <person name="Someya N."/>
        </authorList>
    </citation>
    <scope>NUCLEOTIDE SEQUENCE [LARGE SCALE GENOMIC DNA]</scope>
    <source>
        <strain evidence="6 7">MAFF 311153</strain>
    </source>
</reference>
<dbReference type="InterPro" id="IPR000160">
    <property type="entry name" value="GGDEF_dom"/>
</dbReference>
<dbReference type="PROSITE" id="PS50887">
    <property type="entry name" value="GGDEF"/>
    <property type="match status" value="1"/>
</dbReference>
<dbReference type="PANTHER" id="PTHR45138:SF9">
    <property type="entry name" value="DIGUANYLATE CYCLASE DGCM-RELATED"/>
    <property type="match status" value="1"/>
</dbReference>
<evidence type="ECO:0000259" key="5">
    <source>
        <dbReference type="PROSITE" id="PS50887"/>
    </source>
</evidence>
<name>A0ABN6DM43_ERWRD</name>
<evidence type="ECO:0000313" key="7">
    <source>
        <dbReference type="Proteomes" id="UP000677515"/>
    </source>
</evidence>
<dbReference type="EMBL" id="AP024329">
    <property type="protein sequence ID" value="BCQ34350.1"/>
    <property type="molecule type" value="Genomic_DNA"/>
</dbReference>
<dbReference type="InterPro" id="IPR050469">
    <property type="entry name" value="Diguanylate_Cyclase"/>
</dbReference>
<dbReference type="PANTHER" id="PTHR45138">
    <property type="entry name" value="REGULATORY COMPONENTS OF SENSORY TRANSDUCTION SYSTEM"/>
    <property type="match status" value="1"/>
</dbReference>
<dbReference type="Gene3D" id="3.30.70.270">
    <property type="match status" value="1"/>
</dbReference>
<evidence type="ECO:0000256" key="2">
    <source>
        <dbReference type="ARBA" id="ARBA00012528"/>
    </source>
</evidence>
<feature type="transmembrane region" description="Helical" evidence="4">
    <location>
        <begin position="150"/>
        <end position="171"/>
    </location>
</feature>
<dbReference type="NCBIfam" id="TIGR00254">
    <property type="entry name" value="GGDEF"/>
    <property type="match status" value="1"/>
</dbReference>
<accession>A0ABN6DM43</accession>
<feature type="transmembrane region" description="Helical" evidence="4">
    <location>
        <begin position="31"/>
        <end position="49"/>
    </location>
</feature>
<gene>
    <name evidence="6" type="ORF">ERHA53_16930</name>
</gene>
<keyword evidence="7" id="KW-1185">Reference proteome</keyword>
<dbReference type="EC" id="2.7.7.65" evidence="2"/>
<evidence type="ECO:0000256" key="3">
    <source>
        <dbReference type="ARBA" id="ARBA00034247"/>
    </source>
</evidence>
<dbReference type="CDD" id="cd01949">
    <property type="entry name" value="GGDEF"/>
    <property type="match status" value="1"/>
</dbReference>
<feature type="transmembrane region" description="Helical" evidence="4">
    <location>
        <begin position="267"/>
        <end position="286"/>
    </location>
</feature>
<comment type="pathway">
    <text evidence="1">Purine metabolism; 3',5'-cyclic di-GMP biosynthesis.</text>
</comment>
<dbReference type="Proteomes" id="UP000677515">
    <property type="component" value="Chromosome"/>
</dbReference>
<feature type="transmembrane region" description="Helical" evidence="4">
    <location>
        <begin position="7"/>
        <end position="25"/>
    </location>
</feature>
<evidence type="ECO:0000256" key="1">
    <source>
        <dbReference type="ARBA" id="ARBA00004665"/>
    </source>
</evidence>
<feature type="transmembrane region" description="Helical" evidence="4">
    <location>
        <begin position="117"/>
        <end position="138"/>
    </location>
</feature>
<feature type="transmembrane region" description="Helical" evidence="4">
    <location>
        <begin position="86"/>
        <end position="105"/>
    </location>
</feature>
<dbReference type="SMART" id="SM00267">
    <property type="entry name" value="GGDEF"/>
    <property type="match status" value="1"/>
</dbReference>
<keyword evidence="4" id="KW-0812">Transmembrane</keyword>
<dbReference type="SUPFAM" id="SSF55073">
    <property type="entry name" value="Nucleotide cyclase"/>
    <property type="match status" value="1"/>
</dbReference>
<dbReference type="RefSeq" id="WP_133842922.1">
    <property type="nucleotide sequence ID" value="NZ_AP024329.1"/>
</dbReference>
<evidence type="ECO:0000313" key="6">
    <source>
        <dbReference type="EMBL" id="BCQ34350.1"/>
    </source>
</evidence>
<dbReference type="InterPro" id="IPR029787">
    <property type="entry name" value="Nucleotide_cyclase"/>
</dbReference>
<feature type="transmembrane region" description="Helical" evidence="4">
    <location>
        <begin position="225"/>
        <end position="246"/>
    </location>
</feature>
<proteinExistence type="predicted"/>
<evidence type="ECO:0000256" key="4">
    <source>
        <dbReference type="SAM" id="Phobius"/>
    </source>
</evidence>
<dbReference type="InterPro" id="IPR043128">
    <property type="entry name" value="Rev_trsase/Diguanyl_cyclase"/>
</dbReference>
<feature type="transmembrane region" description="Helical" evidence="4">
    <location>
        <begin position="192"/>
        <end position="213"/>
    </location>
</feature>